<evidence type="ECO:0000313" key="4">
    <source>
        <dbReference type="Proteomes" id="UP000298061"/>
    </source>
</evidence>
<sequence length="547" mass="60332">MAKANKKGKQKAQPQATERVGDDEDLYGGGHLEDGESNAAAQAQQWNYATPDVGQDWNAEEDAGGWPVEDQQGQWSSAPEPPVSTGWPGAATPAGQPSGSTWGNWDRPTDAPSPAPAPQAQAAQHHQPAPGPSWQNWGAEAAARAAAQGFKPPPTAPRRAQPQHQHRAHFADPANRQDINPQARDAIYAALGRQPAPPQQSKQLKRSKREKQPPPVEQGYGGGAWPVQNDGGWDQSEQGYSGDEGWDNNNQEWGGWDDEPAGGGRSGGRSVRSDGGWDDEAARREYRESLAQVYVPGPDAPSAYPMPSRTLAYASKLDPDALNMLSPGMARRRNGMSDFANLAFVESHGEALIPVLKALFGRERKARDRIHWKFRHDKDERVESLLMWIEEISPDLGAFGLNKFLQTRERGALITNAAYHPNVTPLQPAFDWLTYNDAVNTRDKIIQESIGFYDPMVQVIVFVFLPSKTGNSVAMWRRKVTVPPGVRLAHVQEIKLAMAALKKDYPVYVDELQDPYTNGDAASGPVPPKKKKKGFWGRLFRSFRIRW</sequence>
<name>A0A4Z0A228_9AGAM</name>
<evidence type="ECO:0000256" key="1">
    <source>
        <dbReference type="SAM" id="MobiDB-lite"/>
    </source>
</evidence>
<gene>
    <name evidence="3" type="ORF">EWM64_g3267</name>
</gene>
<dbReference type="InterPro" id="IPR058258">
    <property type="entry name" value="CcmS-like"/>
</dbReference>
<proteinExistence type="predicted"/>
<protein>
    <recommendedName>
        <fullName evidence="2">CcmS related domain-containing protein</fullName>
    </recommendedName>
</protein>
<dbReference type="Pfam" id="PF26617">
    <property type="entry name" value="CcmS-like"/>
    <property type="match status" value="1"/>
</dbReference>
<evidence type="ECO:0000259" key="2">
    <source>
        <dbReference type="Pfam" id="PF26617"/>
    </source>
</evidence>
<keyword evidence="4" id="KW-1185">Reference proteome</keyword>
<feature type="domain" description="CcmS related" evidence="2">
    <location>
        <begin position="355"/>
        <end position="483"/>
    </location>
</feature>
<evidence type="ECO:0000313" key="3">
    <source>
        <dbReference type="EMBL" id="TFY80745.1"/>
    </source>
</evidence>
<dbReference type="EMBL" id="SFCI01000293">
    <property type="protein sequence ID" value="TFY80745.1"/>
    <property type="molecule type" value="Genomic_DNA"/>
</dbReference>
<feature type="region of interest" description="Disordered" evidence="1">
    <location>
        <begin position="1"/>
        <end position="278"/>
    </location>
</feature>
<accession>A0A4Z0A228</accession>
<dbReference type="OrthoDB" id="3171339at2759"/>
<feature type="compositionally biased region" description="Low complexity" evidence="1">
    <location>
        <begin position="118"/>
        <end position="128"/>
    </location>
</feature>
<organism evidence="3 4">
    <name type="scientific">Hericium alpestre</name>
    <dbReference type="NCBI Taxonomy" id="135208"/>
    <lineage>
        <taxon>Eukaryota</taxon>
        <taxon>Fungi</taxon>
        <taxon>Dikarya</taxon>
        <taxon>Basidiomycota</taxon>
        <taxon>Agaricomycotina</taxon>
        <taxon>Agaricomycetes</taxon>
        <taxon>Russulales</taxon>
        <taxon>Hericiaceae</taxon>
        <taxon>Hericium</taxon>
    </lineage>
</organism>
<dbReference type="STRING" id="135208.A0A4Z0A228"/>
<dbReference type="AlphaFoldDB" id="A0A4Z0A228"/>
<reference evidence="3 4" key="1">
    <citation type="submission" date="2019-02" db="EMBL/GenBank/DDBJ databases">
        <title>Genome sequencing of the rare red list fungi Hericium alpestre (H. flagellum).</title>
        <authorList>
            <person name="Buettner E."/>
            <person name="Kellner H."/>
        </authorList>
    </citation>
    <scope>NUCLEOTIDE SEQUENCE [LARGE SCALE GENOMIC DNA]</scope>
    <source>
        <strain evidence="3 4">DSM 108284</strain>
    </source>
</reference>
<feature type="compositionally biased region" description="Basic residues" evidence="1">
    <location>
        <begin position="1"/>
        <end position="10"/>
    </location>
</feature>
<dbReference type="Proteomes" id="UP000298061">
    <property type="component" value="Unassembled WGS sequence"/>
</dbReference>
<comment type="caution">
    <text evidence="3">The sequence shown here is derived from an EMBL/GenBank/DDBJ whole genome shotgun (WGS) entry which is preliminary data.</text>
</comment>